<feature type="site" description="Positions MEP for the nucleophilic attack" evidence="3">
    <location>
        <position position="211"/>
    </location>
</feature>
<evidence type="ECO:0000256" key="2">
    <source>
        <dbReference type="ARBA" id="ARBA00022695"/>
    </source>
</evidence>
<keyword evidence="5" id="KW-1185">Reference proteome</keyword>
<name>A0ABW5J8D9_9BACT</name>
<dbReference type="SUPFAM" id="SSF53448">
    <property type="entry name" value="Nucleotide-diphospho-sugar transferases"/>
    <property type="match status" value="1"/>
</dbReference>
<dbReference type="InterPro" id="IPR050088">
    <property type="entry name" value="IspD/TarI_cytidylyltransf_bact"/>
</dbReference>
<protein>
    <recommendedName>
        <fullName evidence="3">2-C-methyl-D-erythritol 4-phosphate cytidylyltransferase</fullName>
        <ecNumber evidence="3">2.7.7.60</ecNumber>
    </recommendedName>
    <alternativeName>
        <fullName evidence="3">4-diphosphocytidyl-2C-methyl-D-erythritol synthase</fullName>
    </alternativeName>
    <alternativeName>
        <fullName evidence="3">MEP cytidylyltransferase</fullName>
        <shortName evidence="3">MCT</shortName>
    </alternativeName>
</protein>
<dbReference type="PANTHER" id="PTHR32125:SF4">
    <property type="entry name" value="2-C-METHYL-D-ERYTHRITOL 4-PHOSPHATE CYTIDYLYLTRANSFERASE, CHLOROPLASTIC"/>
    <property type="match status" value="1"/>
</dbReference>
<organism evidence="4 5">
    <name type="scientific">Emticicia soli</name>
    <dbReference type="NCBI Taxonomy" id="2027878"/>
    <lineage>
        <taxon>Bacteria</taxon>
        <taxon>Pseudomonadati</taxon>
        <taxon>Bacteroidota</taxon>
        <taxon>Cytophagia</taxon>
        <taxon>Cytophagales</taxon>
        <taxon>Leadbetterellaceae</taxon>
        <taxon>Emticicia</taxon>
    </lineage>
</organism>
<dbReference type="InterPro" id="IPR034683">
    <property type="entry name" value="IspD/TarI"/>
</dbReference>
<dbReference type="EMBL" id="JBHULC010000009">
    <property type="protein sequence ID" value="MFD2521343.1"/>
    <property type="molecule type" value="Genomic_DNA"/>
</dbReference>
<comment type="catalytic activity">
    <reaction evidence="3">
        <text>2-C-methyl-D-erythritol 4-phosphate + CTP + H(+) = 4-CDP-2-C-methyl-D-erythritol + diphosphate</text>
        <dbReference type="Rhea" id="RHEA:13429"/>
        <dbReference type="ChEBI" id="CHEBI:15378"/>
        <dbReference type="ChEBI" id="CHEBI:33019"/>
        <dbReference type="ChEBI" id="CHEBI:37563"/>
        <dbReference type="ChEBI" id="CHEBI:57823"/>
        <dbReference type="ChEBI" id="CHEBI:58262"/>
        <dbReference type="EC" id="2.7.7.60"/>
    </reaction>
</comment>
<dbReference type="CDD" id="cd02516">
    <property type="entry name" value="CDP-ME_synthetase"/>
    <property type="match status" value="1"/>
</dbReference>
<comment type="function">
    <text evidence="3">Catalyzes the formation of 4-diphosphocytidyl-2-C-methyl-D-erythritol from CTP and 2-C-methyl-D-erythritol 4-phosphate (MEP).</text>
</comment>
<evidence type="ECO:0000313" key="4">
    <source>
        <dbReference type="EMBL" id="MFD2521343.1"/>
    </source>
</evidence>
<feature type="site" description="Positions MEP for the nucleophilic attack" evidence="3">
    <location>
        <position position="157"/>
    </location>
</feature>
<evidence type="ECO:0000313" key="5">
    <source>
        <dbReference type="Proteomes" id="UP001597510"/>
    </source>
</evidence>
<dbReference type="NCBIfam" id="TIGR00453">
    <property type="entry name" value="ispD"/>
    <property type="match status" value="1"/>
</dbReference>
<dbReference type="NCBIfam" id="NF001186">
    <property type="entry name" value="PRK00155.2-3"/>
    <property type="match status" value="1"/>
</dbReference>
<proteinExistence type="inferred from homology"/>
<reference evidence="5" key="1">
    <citation type="journal article" date="2019" name="Int. J. Syst. Evol. Microbiol.">
        <title>The Global Catalogue of Microorganisms (GCM) 10K type strain sequencing project: providing services to taxonomists for standard genome sequencing and annotation.</title>
        <authorList>
            <consortium name="The Broad Institute Genomics Platform"/>
            <consortium name="The Broad Institute Genome Sequencing Center for Infectious Disease"/>
            <person name="Wu L."/>
            <person name="Ma J."/>
        </authorList>
    </citation>
    <scope>NUCLEOTIDE SEQUENCE [LARGE SCALE GENOMIC DNA]</scope>
    <source>
        <strain evidence="5">KCTC 52344</strain>
    </source>
</reference>
<feature type="site" description="Transition state stabilizer" evidence="3">
    <location>
        <position position="17"/>
    </location>
</feature>
<gene>
    <name evidence="3" type="primary">ispD</name>
    <name evidence="4" type="ORF">ACFSR2_10630</name>
</gene>
<keyword evidence="1 3" id="KW-0808">Transferase</keyword>
<dbReference type="Proteomes" id="UP001597510">
    <property type="component" value="Unassembled WGS sequence"/>
</dbReference>
<evidence type="ECO:0000256" key="1">
    <source>
        <dbReference type="ARBA" id="ARBA00022679"/>
    </source>
</evidence>
<keyword evidence="2 3" id="KW-0548">Nucleotidyltransferase</keyword>
<dbReference type="InterPro" id="IPR001228">
    <property type="entry name" value="IspD"/>
</dbReference>
<accession>A0ABW5J8D9</accession>
<dbReference type="InterPro" id="IPR029044">
    <property type="entry name" value="Nucleotide-diphossugar_trans"/>
</dbReference>
<dbReference type="EC" id="2.7.7.60" evidence="3"/>
<comment type="similarity">
    <text evidence="3">Belongs to the IspD/TarI cytidylyltransferase family. IspD subfamily.</text>
</comment>
<dbReference type="HAMAP" id="MF_00108">
    <property type="entry name" value="IspD"/>
    <property type="match status" value="1"/>
</dbReference>
<dbReference type="GO" id="GO:0050518">
    <property type="term" value="F:2-C-methyl-D-erythritol 4-phosphate cytidylyltransferase activity"/>
    <property type="evidence" value="ECO:0007669"/>
    <property type="project" value="UniProtKB-EC"/>
</dbReference>
<comment type="caution">
    <text evidence="4">The sequence shown here is derived from an EMBL/GenBank/DDBJ whole genome shotgun (WGS) entry which is preliminary data.</text>
</comment>
<dbReference type="PANTHER" id="PTHR32125">
    <property type="entry name" value="2-C-METHYL-D-ERYTHRITOL 4-PHOSPHATE CYTIDYLYLTRANSFERASE, CHLOROPLASTIC"/>
    <property type="match status" value="1"/>
</dbReference>
<dbReference type="RefSeq" id="WP_340237036.1">
    <property type="nucleotide sequence ID" value="NZ_JBBEWC010000007.1"/>
</dbReference>
<dbReference type="Pfam" id="PF01128">
    <property type="entry name" value="IspD"/>
    <property type="match status" value="1"/>
</dbReference>
<comment type="pathway">
    <text evidence="3">Isoprenoid biosynthesis; isopentenyl diphosphate biosynthesis via DXP pathway; isopentenyl diphosphate from 1-deoxy-D-xylulose 5-phosphate: step 2/6.</text>
</comment>
<sequence>MEKPKYAVIVAGGSGSRMGSEIPKQFLPLAGKPILLHTIEQFLKIEGIQIILVLPEKDIEYWNELTQTLQLKADLLNALKIVVGGKSRFQSVKNGLAHVSTDGIVAVHDGVRPLVTAEIINQSFIVANETGNAVTSVLLKDSIREIDENQQNRALERTRFRLMQTPQTFKAEIMKKAFEVEEQSFFTDCASVLEFAGYAINLIDGSYENIKVTTPEDLIVAEALLKSRYSQL</sequence>
<keyword evidence="3" id="KW-0414">Isoprene biosynthesis</keyword>
<feature type="site" description="Transition state stabilizer" evidence="3">
    <location>
        <position position="24"/>
    </location>
</feature>
<evidence type="ECO:0000256" key="3">
    <source>
        <dbReference type="HAMAP-Rule" id="MF_00108"/>
    </source>
</evidence>
<dbReference type="Gene3D" id="3.90.550.10">
    <property type="entry name" value="Spore Coat Polysaccharide Biosynthesis Protein SpsA, Chain A"/>
    <property type="match status" value="1"/>
</dbReference>